<gene>
    <name evidence="1" type="ORF">BO88DRAFT_110368</name>
</gene>
<reference evidence="1" key="1">
    <citation type="submission" date="2016-12" db="EMBL/GenBank/DDBJ databases">
        <title>The genomes of Aspergillus section Nigri reveals drivers in fungal speciation.</title>
        <authorList>
            <consortium name="DOE Joint Genome Institute"/>
            <person name="Vesth T.C."/>
            <person name="Nybo J."/>
            <person name="Theobald S."/>
            <person name="Brandl J."/>
            <person name="Frisvad J.C."/>
            <person name="Nielsen K.F."/>
            <person name="Lyhne E.K."/>
            <person name="Kogle M.E."/>
            <person name="Kuo A."/>
            <person name="Riley R."/>
            <person name="Clum A."/>
            <person name="Nolan M."/>
            <person name="Lipzen A."/>
            <person name="Salamov A."/>
            <person name="Henrissat B."/>
            <person name="Wiebenga A."/>
            <person name="De Vries R.P."/>
            <person name="Grigoriev I.V."/>
            <person name="Mortensen U.H."/>
            <person name="Andersen M.R."/>
            <person name="Baker S.E."/>
        </authorList>
    </citation>
    <scope>NUCLEOTIDE SEQUENCE [LARGE SCALE GENOMIC DNA]</scope>
    <source>
        <strain evidence="1">CBS 113365</strain>
    </source>
</reference>
<accession>A0A319CFA6</accession>
<dbReference type="AlphaFoldDB" id="A0A319CFA6"/>
<evidence type="ECO:0000313" key="1">
    <source>
        <dbReference type="EMBL" id="PYH73998.1"/>
    </source>
</evidence>
<dbReference type="Proteomes" id="UP000248405">
    <property type="component" value="Unassembled WGS sequence"/>
</dbReference>
<protein>
    <submittedName>
        <fullName evidence="1">Uncharacterized protein</fullName>
    </submittedName>
</protein>
<evidence type="ECO:0000313" key="2">
    <source>
        <dbReference type="Proteomes" id="UP000248405"/>
    </source>
</evidence>
<proteinExistence type="predicted"/>
<dbReference type="RefSeq" id="XP_025567792.1">
    <property type="nucleotide sequence ID" value="XM_025701267.1"/>
</dbReference>
<keyword evidence="2" id="KW-1185">Reference proteome</keyword>
<dbReference type="GeneID" id="37205859"/>
<dbReference type="EMBL" id="KZ821615">
    <property type="protein sequence ID" value="PYH73998.1"/>
    <property type="molecule type" value="Genomic_DNA"/>
</dbReference>
<organism evidence="1 2">
    <name type="scientific">Aspergillus vadensis (strain CBS 113365 / IMI 142717 / IBT 24658)</name>
    <dbReference type="NCBI Taxonomy" id="1448311"/>
    <lineage>
        <taxon>Eukaryota</taxon>
        <taxon>Fungi</taxon>
        <taxon>Dikarya</taxon>
        <taxon>Ascomycota</taxon>
        <taxon>Pezizomycotina</taxon>
        <taxon>Eurotiomycetes</taxon>
        <taxon>Eurotiomycetidae</taxon>
        <taxon>Eurotiales</taxon>
        <taxon>Aspergillaceae</taxon>
        <taxon>Aspergillus</taxon>
        <taxon>Aspergillus subgen. Circumdati</taxon>
    </lineage>
</organism>
<name>A0A319CFA6_ASPVC</name>
<sequence>MRFLVFIKYIDQIALVRYDYNCLLTRLCVMSSPIMQHSPEILRSYIPCQIMQCREELSSVGPGFETNATTGPFRTSWIACLKRRSRSIEPTETVKSPKKLLLLLLHGHPSIPSPTHILHHTQHARLTYHQGGEWVWVWGRMGPAWRAPNLATSFSNFSK</sequence>